<dbReference type="PANTHER" id="PTHR12608">
    <property type="entry name" value="TRANSMEMBRANE PROTEIN HTP-1 RELATED"/>
    <property type="match status" value="1"/>
</dbReference>
<evidence type="ECO:0008006" key="8">
    <source>
        <dbReference type="Google" id="ProtNLM"/>
    </source>
</evidence>
<sequence>MSAFLTVFFSIFLAELGDKTQLATVLFASEDGQSRALVFAGASLALIASTGLAVMLGAMAERYLAMAPLKLLAGLGFVVIGVLMIGEHFRAA</sequence>
<evidence type="ECO:0000256" key="6">
    <source>
        <dbReference type="SAM" id="Phobius"/>
    </source>
</evidence>
<evidence type="ECO:0000256" key="5">
    <source>
        <dbReference type="ARBA" id="ARBA00023136"/>
    </source>
</evidence>
<comment type="similarity">
    <text evidence="2">Belongs to the GDT1 family.</text>
</comment>
<evidence type="ECO:0000256" key="3">
    <source>
        <dbReference type="ARBA" id="ARBA00022692"/>
    </source>
</evidence>
<organism evidence="7">
    <name type="scientific">hydrothermal vent metagenome</name>
    <dbReference type="NCBI Taxonomy" id="652676"/>
    <lineage>
        <taxon>unclassified sequences</taxon>
        <taxon>metagenomes</taxon>
        <taxon>ecological metagenomes</taxon>
    </lineage>
</organism>
<keyword evidence="5 6" id="KW-0472">Membrane</keyword>
<evidence type="ECO:0000256" key="4">
    <source>
        <dbReference type="ARBA" id="ARBA00022989"/>
    </source>
</evidence>
<dbReference type="EMBL" id="UOEH01000489">
    <property type="protein sequence ID" value="VAW05865.1"/>
    <property type="molecule type" value="Genomic_DNA"/>
</dbReference>
<accession>A0A3B0SJ83</accession>
<evidence type="ECO:0000256" key="1">
    <source>
        <dbReference type="ARBA" id="ARBA00004141"/>
    </source>
</evidence>
<keyword evidence="3 6" id="KW-0812">Transmembrane</keyword>
<dbReference type="AlphaFoldDB" id="A0A3B0SJ83"/>
<feature type="transmembrane region" description="Helical" evidence="6">
    <location>
        <begin position="71"/>
        <end position="89"/>
    </location>
</feature>
<dbReference type="GO" id="GO:0016020">
    <property type="term" value="C:membrane"/>
    <property type="evidence" value="ECO:0007669"/>
    <property type="project" value="UniProtKB-SubCell"/>
</dbReference>
<dbReference type="Pfam" id="PF01169">
    <property type="entry name" value="GDT1"/>
    <property type="match status" value="1"/>
</dbReference>
<comment type="subcellular location">
    <subcellularLocation>
        <location evidence="1">Membrane</location>
        <topology evidence="1">Multi-pass membrane protein</topology>
    </subcellularLocation>
</comment>
<keyword evidence="4 6" id="KW-1133">Transmembrane helix</keyword>
<gene>
    <name evidence="7" type="ORF">MNBD_ALPHA05-1994</name>
</gene>
<dbReference type="PANTHER" id="PTHR12608:SF1">
    <property type="entry name" value="TRANSMEMBRANE PROTEIN 165"/>
    <property type="match status" value="1"/>
</dbReference>
<proteinExistence type="inferred from homology"/>
<reference evidence="7" key="1">
    <citation type="submission" date="2018-06" db="EMBL/GenBank/DDBJ databases">
        <authorList>
            <person name="Zhirakovskaya E."/>
        </authorList>
    </citation>
    <scope>NUCLEOTIDE SEQUENCE</scope>
</reference>
<dbReference type="InterPro" id="IPR001727">
    <property type="entry name" value="GDT1-like"/>
</dbReference>
<dbReference type="GO" id="GO:0046873">
    <property type="term" value="F:metal ion transmembrane transporter activity"/>
    <property type="evidence" value="ECO:0007669"/>
    <property type="project" value="InterPro"/>
</dbReference>
<evidence type="ECO:0000256" key="2">
    <source>
        <dbReference type="ARBA" id="ARBA00009190"/>
    </source>
</evidence>
<name>A0A3B0SJ83_9ZZZZ</name>
<feature type="transmembrane region" description="Helical" evidence="6">
    <location>
        <begin position="36"/>
        <end position="59"/>
    </location>
</feature>
<evidence type="ECO:0000313" key="7">
    <source>
        <dbReference type="EMBL" id="VAW05865.1"/>
    </source>
</evidence>
<protein>
    <recommendedName>
        <fullName evidence="8">Transmembrane protein</fullName>
    </recommendedName>
</protein>